<evidence type="ECO:0000256" key="1">
    <source>
        <dbReference type="SAM" id="MobiDB-lite"/>
    </source>
</evidence>
<dbReference type="AlphaFoldDB" id="A0A5B7FPK6"/>
<proteinExistence type="predicted"/>
<keyword evidence="3" id="KW-1185">Reference proteome</keyword>
<name>A0A5B7FPK6_PORTR</name>
<evidence type="ECO:0000313" key="2">
    <source>
        <dbReference type="EMBL" id="MPC46304.1"/>
    </source>
</evidence>
<feature type="compositionally biased region" description="Pro residues" evidence="1">
    <location>
        <begin position="35"/>
        <end position="51"/>
    </location>
</feature>
<dbReference type="Proteomes" id="UP000324222">
    <property type="component" value="Unassembled WGS sequence"/>
</dbReference>
<accession>A0A5B7FPK6</accession>
<evidence type="ECO:0000313" key="3">
    <source>
        <dbReference type="Proteomes" id="UP000324222"/>
    </source>
</evidence>
<reference evidence="2 3" key="1">
    <citation type="submission" date="2019-05" db="EMBL/GenBank/DDBJ databases">
        <title>Another draft genome of Portunus trituberculatus and its Hox gene families provides insights of decapod evolution.</title>
        <authorList>
            <person name="Jeong J.-H."/>
            <person name="Song I."/>
            <person name="Kim S."/>
            <person name="Choi T."/>
            <person name="Kim D."/>
            <person name="Ryu S."/>
            <person name="Kim W."/>
        </authorList>
    </citation>
    <scope>NUCLEOTIDE SEQUENCE [LARGE SCALE GENOMIC DNA]</scope>
    <source>
        <tissue evidence="2">Muscle</tissue>
    </source>
</reference>
<comment type="caution">
    <text evidence="2">The sequence shown here is derived from an EMBL/GenBank/DDBJ whole genome shotgun (WGS) entry which is preliminary data.</text>
</comment>
<protein>
    <submittedName>
        <fullName evidence="2">Uncharacterized protein</fullName>
    </submittedName>
</protein>
<organism evidence="2 3">
    <name type="scientific">Portunus trituberculatus</name>
    <name type="common">Swimming crab</name>
    <name type="synonym">Neptunus trituberculatus</name>
    <dbReference type="NCBI Taxonomy" id="210409"/>
    <lineage>
        <taxon>Eukaryota</taxon>
        <taxon>Metazoa</taxon>
        <taxon>Ecdysozoa</taxon>
        <taxon>Arthropoda</taxon>
        <taxon>Crustacea</taxon>
        <taxon>Multicrustacea</taxon>
        <taxon>Malacostraca</taxon>
        <taxon>Eumalacostraca</taxon>
        <taxon>Eucarida</taxon>
        <taxon>Decapoda</taxon>
        <taxon>Pleocyemata</taxon>
        <taxon>Brachyura</taxon>
        <taxon>Eubrachyura</taxon>
        <taxon>Portunoidea</taxon>
        <taxon>Portunidae</taxon>
        <taxon>Portuninae</taxon>
        <taxon>Portunus</taxon>
    </lineage>
</organism>
<gene>
    <name evidence="2" type="ORF">E2C01_040020</name>
</gene>
<sequence length="60" mass="6683">MFHRRFLTGLEAQHTRGDKTYRAVINTCHGDCFPGPPTPARYPASHPPPRSTPANDALPR</sequence>
<feature type="region of interest" description="Disordered" evidence="1">
    <location>
        <begin position="35"/>
        <end position="60"/>
    </location>
</feature>
<dbReference type="EMBL" id="VSRR010007142">
    <property type="protein sequence ID" value="MPC46304.1"/>
    <property type="molecule type" value="Genomic_DNA"/>
</dbReference>